<organism evidence="3 4">
    <name type="scientific">Mycena maculata</name>
    <dbReference type="NCBI Taxonomy" id="230809"/>
    <lineage>
        <taxon>Eukaryota</taxon>
        <taxon>Fungi</taxon>
        <taxon>Dikarya</taxon>
        <taxon>Basidiomycota</taxon>
        <taxon>Agaricomycotina</taxon>
        <taxon>Agaricomycetes</taxon>
        <taxon>Agaricomycetidae</taxon>
        <taxon>Agaricales</taxon>
        <taxon>Marasmiineae</taxon>
        <taxon>Mycenaceae</taxon>
        <taxon>Mycena</taxon>
    </lineage>
</organism>
<keyword evidence="4" id="KW-1185">Reference proteome</keyword>
<keyword evidence="1" id="KW-0812">Transmembrane</keyword>
<dbReference type="Pfam" id="PF13383">
    <property type="entry name" value="Methyltransf_22"/>
    <property type="match status" value="1"/>
</dbReference>
<keyword evidence="3" id="KW-0489">Methyltransferase</keyword>
<dbReference type="GO" id="GO:0008168">
    <property type="term" value="F:methyltransferase activity"/>
    <property type="evidence" value="ECO:0007669"/>
    <property type="project" value="UniProtKB-KW"/>
</dbReference>
<evidence type="ECO:0000259" key="2">
    <source>
        <dbReference type="Pfam" id="PF13383"/>
    </source>
</evidence>
<name>A0AAD7J613_9AGAR</name>
<dbReference type="PANTHER" id="PTHR32026">
    <property type="entry name" value="METHYLTRANSFERASE-LIKE PROTEIN 24"/>
    <property type="match status" value="1"/>
</dbReference>
<proteinExistence type="predicted"/>
<evidence type="ECO:0000313" key="3">
    <source>
        <dbReference type="EMBL" id="KAJ7757718.1"/>
    </source>
</evidence>
<dbReference type="Proteomes" id="UP001215280">
    <property type="component" value="Unassembled WGS sequence"/>
</dbReference>
<dbReference type="EMBL" id="JARJLG010000057">
    <property type="protein sequence ID" value="KAJ7757718.1"/>
    <property type="molecule type" value="Genomic_DNA"/>
</dbReference>
<protein>
    <submittedName>
        <fullName evidence="3">Methyltransferase domain-containing protein</fullName>
    </submittedName>
</protein>
<keyword evidence="3" id="KW-0808">Transferase</keyword>
<dbReference type="PANTHER" id="PTHR32026:SF10">
    <property type="entry name" value="METHYLTRANSFERASE-LIKE PROTEIN 24-RELATED"/>
    <property type="match status" value="1"/>
</dbReference>
<feature type="transmembrane region" description="Helical" evidence="1">
    <location>
        <begin position="31"/>
        <end position="48"/>
    </location>
</feature>
<keyword evidence="1" id="KW-1133">Transmembrane helix</keyword>
<evidence type="ECO:0000256" key="1">
    <source>
        <dbReference type="SAM" id="Phobius"/>
    </source>
</evidence>
<reference evidence="3" key="1">
    <citation type="submission" date="2023-03" db="EMBL/GenBank/DDBJ databases">
        <title>Massive genome expansion in bonnet fungi (Mycena s.s.) driven by repeated elements and novel gene families across ecological guilds.</title>
        <authorList>
            <consortium name="Lawrence Berkeley National Laboratory"/>
            <person name="Harder C.B."/>
            <person name="Miyauchi S."/>
            <person name="Viragh M."/>
            <person name="Kuo A."/>
            <person name="Thoen E."/>
            <person name="Andreopoulos B."/>
            <person name="Lu D."/>
            <person name="Skrede I."/>
            <person name="Drula E."/>
            <person name="Henrissat B."/>
            <person name="Morin E."/>
            <person name="Kohler A."/>
            <person name="Barry K."/>
            <person name="LaButti K."/>
            <person name="Morin E."/>
            <person name="Salamov A."/>
            <person name="Lipzen A."/>
            <person name="Mereny Z."/>
            <person name="Hegedus B."/>
            <person name="Baldrian P."/>
            <person name="Stursova M."/>
            <person name="Weitz H."/>
            <person name="Taylor A."/>
            <person name="Grigoriev I.V."/>
            <person name="Nagy L.G."/>
            <person name="Martin F."/>
            <person name="Kauserud H."/>
        </authorList>
    </citation>
    <scope>NUCLEOTIDE SEQUENCE</scope>
    <source>
        <strain evidence="3">CBHHK188m</strain>
    </source>
</reference>
<accession>A0AAD7J613</accession>
<dbReference type="AlphaFoldDB" id="A0AAD7J613"/>
<gene>
    <name evidence="3" type="ORF">DFH07DRAFT_884883</name>
</gene>
<dbReference type="InterPro" id="IPR026913">
    <property type="entry name" value="METTL24"/>
</dbReference>
<comment type="caution">
    <text evidence="3">The sequence shown here is derived from an EMBL/GenBank/DDBJ whole genome shotgun (WGS) entry which is preliminary data.</text>
</comment>
<sequence length="357" mass="40307">MFALPSSPTRLGASFITLRAMQHLNWKQAPWFKFFIVLVISFAFYLLARDTHTHRVAKYHDLLAASNSIAHPGGKSRLVQTLEGNERRYRYTIVARGKFIEKSGGRHIPAFPPPRGVASTFGGYVLWDMFIPSFTCPFPMYRVGTLADGGKWVCGLERVMHNRPNCIVYSLGYQTPASSSFEQDVLRSSSGCQVYGFDVNAMEGAPTTWPWGGIVSDRSRVHFNDFSVANRTADTYRSLYSVMWEFGHDFVDILKVDLEGSEFATLVSIIADSEGEPLPFGQLLVKVHIGRSPDMTTVDHFGQWFEKLEWAGLRPYYFEISMLDVNTQRAAPAVGYWSFMNIRGEHALLDDGLPEYP</sequence>
<dbReference type="InterPro" id="IPR025714">
    <property type="entry name" value="Methyltranfer_dom"/>
</dbReference>
<evidence type="ECO:0000313" key="4">
    <source>
        <dbReference type="Proteomes" id="UP001215280"/>
    </source>
</evidence>
<feature type="domain" description="Methyltransferase" evidence="2">
    <location>
        <begin position="128"/>
        <end position="309"/>
    </location>
</feature>
<keyword evidence="1" id="KW-0472">Membrane</keyword>
<dbReference type="GO" id="GO:0032259">
    <property type="term" value="P:methylation"/>
    <property type="evidence" value="ECO:0007669"/>
    <property type="project" value="UniProtKB-KW"/>
</dbReference>